<protein>
    <submittedName>
        <fullName evidence="1">Phosphatidylethanolamine-binding protein</fullName>
    </submittedName>
</protein>
<dbReference type="EMBL" id="KN717033">
    <property type="protein sequence ID" value="KJH40733.1"/>
    <property type="molecule type" value="Genomic_DNA"/>
</dbReference>
<dbReference type="PANTHER" id="PTHR11362:SF82">
    <property type="entry name" value="PHOSPHATIDYLETHANOLAMINE-BINDING PROTEIN 4"/>
    <property type="match status" value="1"/>
</dbReference>
<organism evidence="1 2">
    <name type="scientific">Dictyocaulus viviparus</name>
    <name type="common">Bovine lungworm</name>
    <dbReference type="NCBI Taxonomy" id="29172"/>
    <lineage>
        <taxon>Eukaryota</taxon>
        <taxon>Metazoa</taxon>
        <taxon>Ecdysozoa</taxon>
        <taxon>Nematoda</taxon>
        <taxon>Chromadorea</taxon>
        <taxon>Rhabditida</taxon>
        <taxon>Rhabditina</taxon>
        <taxon>Rhabditomorpha</taxon>
        <taxon>Strongyloidea</taxon>
        <taxon>Metastrongylidae</taxon>
        <taxon>Dictyocaulus</taxon>
    </lineage>
</organism>
<keyword evidence="2" id="KW-1185">Reference proteome</keyword>
<dbReference type="PANTHER" id="PTHR11362">
    <property type="entry name" value="PHOSPHATIDYLETHANOLAMINE-BINDING PROTEIN"/>
    <property type="match status" value="1"/>
</dbReference>
<evidence type="ECO:0000313" key="1">
    <source>
        <dbReference type="EMBL" id="KJH40733.1"/>
    </source>
</evidence>
<dbReference type="Proteomes" id="UP000053766">
    <property type="component" value="Unassembled WGS sequence"/>
</dbReference>
<sequence length="143" mass="16423">MQEEIFQIKFPNALAKALFGNELLPSVTSSKPFLNWQSNPYSVYTVMMIDPDAPSRKNPKNRDFLHWLVVNIPGNDVNRGKEVVSYFGPKPPFGTGLHRYYLLAYKQSSKTIRLAEINSRAKLSMRTEAKMQSHINTNQYKIT</sequence>
<dbReference type="InterPro" id="IPR008914">
    <property type="entry name" value="PEBP"/>
</dbReference>
<accession>A0A0D8X867</accession>
<dbReference type="SUPFAM" id="SSF49777">
    <property type="entry name" value="PEBP-like"/>
    <property type="match status" value="1"/>
</dbReference>
<dbReference type="AlphaFoldDB" id="A0A0D8X867"/>
<feature type="non-terminal residue" evidence="1">
    <location>
        <position position="143"/>
    </location>
</feature>
<proteinExistence type="predicted"/>
<dbReference type="Gene3D" id="3.90.280.10">
    <property type="entry name" value="PEBP-like"/>
    <property type="match status" value="1"/>
</dbReference>
<dbReference type="Pfam" id="PF01161">
    <property type="entry name" value="PBP"/>
    <property type="match status" value="1"/>
</dbReference>
<reference evidence="1 2" key="1">
    <citation type="submission" date="2013-11" db="EMBL/GenBank/DDBJ databases">
        <title>Draft genome of the bovine lungworm Dictyocaulus viviparus.</title>
        <authorList>
            <person name="Mitreva M."/>
        </authorList>
    </citation>
    <scope>NUCLEOTIDE SEQUENCE [LARGE SCALE GENOMIC DNA]</scope>
    <source>
        <strain evidence="1 2">HannoverDv2000</strain>
    </source>
</reference>
<gene>
    <name evidence="1" type="ORF">DICVIV_13306</name>
</gene>
<dbReference type="OrthoDB" id="6700855at2759"/>
<name>A0A0D8X867_DICVI</name>
<dbReference type="InterPro" id="IPR036610">
    <property type="entry name" value="PEBP-like_sf"/>
</dbReference>
<dbReference type="CDD" id="cd00866">
    <property type="entry name" value="PEBP_euk"/>
    <property type="match status" value="1"/>
</dbReference>
<dbReference type="InterPro" id="IPR035810">
    <property type="entry name" value="PEBP_euk"/>
</dbReference>
<reference evidence="2" key="2">
    <citation type="journal article" date="2016" name="Sci. Rep.">
        <title>Dictyocaulus viviparus genome, variome and transcriptome elucidate lungworm biology and support future intervention.</title>
        <authorList>
            <person name="McNulty S.N."/>
            <person name="Strube C."/>
            <person name="Rosa B.A."/>
            <person name="Martin J.C."/>
            <person name="Tyagi R."/>
            <person name="Choi Y.J."/>
            <person name="Wang Q."/>
            <person name="Hallsworth Pepin K."/>
            <person name="Zhang X."/>
            <person name="Ozersky P."/>
            <person name="Wilson R.K."/>
            <person name="Sternberg P.W."/>
            <person name="Gasser R.B."/>
            <person name="Mitreva M."/>
        </authorList>
    </citation>
    <scope>NUCLEOTIDE SEQUENCE [LARGE SCALE GENOMIC DNA]</scope>
    <source>
        <strain evidence="2">HannoverDv2000</strain>
    </source>
</reference>
<evidence type="ECO:0000313" key="2">
    <source>
        <dbReference type="Proteomes" id="UP000053766"/>
    </source>
</evidence>
<dbReference type="STRING" id="29172.A0A0D8X867"/>